<keyword evidence="2" id="KW-1185">Reference proteome</keyword>
<protein>
    <recommendedName>
        <fullName evidence="3">Glycine-rich protein</fullName>
    </recommendedName>
</protein>
<dbReference type="PANTHER" id="PTHR37389:SF37">
    <property type="entry name" value="GLYCINE RICH PROTEIN-RELATED"/>
    <property type="match status" value="1"/>
</dbReference>
<dbReference type="InterPro" id="IPR010800">
    <property type="entry name" value="GRP"/>
</dbReference>
<comment type="caution">
    <text evidence="1">The sequence shown here is derived from an EMBL/GenBank/DDBJ whole genome shotgun (WGS) entry which is preliminary data.</text>
</comment>
<evidence type="ECO:0000313" key="1">
    <source>
        <dbReference type="EMBL" id="KAL2347835.1"/>
    </source>
</evidence>
<proteinExistence type="predicted"/>
<accession>A0ABD1NI79</accession>
<dbReference type="PANTHER" id="PTHR37389">
    <property type="entry name" value="NODULIN-24"/>
    <property type="match status" value="1"/>
</dbReference>
<evidence type="ECO:0000313" key="2">
    <source>
        <dbReference type="Proteomes" id="UP001603857"/>
    </source>
</evidence>
<organism evidence="1 2">
    <name type="scientific">Flemingia macrophylla</name>
    <dbReference type="NCBI Taxonomy" id="520843"/>
    <lineage>
        <taxon>Eukaryota</taxon>
        <taxon>Viridiplantae</taxon>
        <taxon>Streptophyta</taxon>
        <taxon>Embryophyta</taxon>
        <taxon>Tracheophyta</taxon>
        <taxon>Spermatophyta</taxon>
        <taxon>Magnoliopsida</taxon>
        <taxon>eudicotyledons</taxon>
        <taxon>Gunneridae</taxon>
        <taxon>Pentapetalae</taxon>
        <taxon>rosids</taxon>
        <taxon>fabids</taxon>
        <taxon>Fabales</taxon>
        <taxon>Fabaceae</taxon>
        <taxon>Papilionoideae</taxon>
        <taxon>50 kb inversion clade</taxon>
        <taxon>NPAAA clade</taxon>
        <taxon>indigoferoid/millettioid clade</taxon>
        <taxon>Phaseoleae</taxon>
        <taxon>Flemingia</taxon>
    </lineage>
</organism>
<reference evidence="1 2" key="1">
    <citation type="submission" date="2024-08" db="EMBL/GenBank/DDBJ databases">
        <title>Insights into the chromosomal genome structure of Flemingia macrophylla.</title>
        <authorList>
            <person name="Ding Y."/>
            <person name="Zhao Y."/>
            <person name="Bi W."/>
            <person name="Wu M."/>
            <person name="Zhao G."/>
            <person name="Gong Y."/>
            <person name="Li W."/>
            <person name="Zhang P."/>
        </authorList>
    </citation>
    <scope>NUCLEOTIDE SEQUENCE [LARGE SCALE GENOMIC DNA]</scope>
    <source>
        <strain evidence="1">DYQJB</strain>
        <tissue evidence="1">Leaf</tissue>
    </source>
</reference>
<dbReference type="Proteomes" id="UP001603857">
    <property type="component" value="Unassembled WGS sequence"/>
</dbReference>
<sequence>MASVLLLSADVAPKDAPKDIDKEFDNNDVEGDHLDTNGMDEMKYYRGWRRGYYGGWGRRDYGGWRRGWRGGYYCPYGCCGWDYYGRCWRCCYYPGQHVDAHTRVELMSPLHDLTLWSAPLIRGGDIRILRYLKVPIRPQITKKKNKEKSLKLSNQGKEEENGFQGFARSSCALLLADVALEDLLKDVVDKEFDKNDVAKTASIYTSGSYQWLGFCQHNLTLMVEGLDYQGEITLRRGTGFINSSVGNYNAKIR</sequence>
<dbReference type="AlphaFoldDB" id="A0ABD1NI79"/>
<evidence type="ECO:0008006" key="3">
    <source>
        <dbReference type="Google" id="ProtNLM"/>
    </source>
</evidence>
<name>A0ABD1NI79_9FABA</name>
<dbReference type="EMBL" id="JBGMDY010000001">
    <property type="protein sequence ID" value="KAL2347835.1"/>
    <property type="molecule type" value="Genomic_DNA"/>
</dbReference>
<gene>
    <name evidence="1" type="ORF">Fmac_001835</name>
</gene>